<name>A0ABV7D657_9PROT</name>
<sequence length="225" mass="24784">MIQESTKKPEEKTLGSLLGAVRRSNGWTLKQMSQVIGIPLSTLGKVESDKLSLTFDKLQQVTARLGMSIAEFVAGPSDKPETVTIPVTARRSLVNGANQLRVETANYDYKYLCADLRKKRMVPILVTVRTKSLEEFGPLAEHDGEEFLYVLSGSIEVHLAFYTPIRLDAGQGIYIDSGMGHAYIALDCDEAEILCICSSDDHEFQSKLVTLAEAEQKRLSAVAES</sequence>
<comment type="caution">
    <text evidence="3">The sequence shown here is derived from an EMBL/GenBank/DDBJ whole genome shotgun (WGS) entry which is preliminary data.</text>
</comment>
<dbReference type="InterPro" id="IPR010982">
    <property type="entry name" value="Lambda_DNA-bd_dom_sf"/>
</dbReference>
<dbReference type="SMART" id="SM00530">
    <property type="entry name" value="HTH_XRE"/>
    <property type="match status" value="1"/>
</dbReference>
<gene>
    <name evidence="3" type="ORF">ACFOKA_11770</name>
</gene>
<dbReference type="SUPFAM" id="SSF51182">
    <property type="entry name" value="RmlC-like cupins"/>
    <property type="match status" value="1"/>
</dbReference>
<organism evidence="3 4">
    <name type="scientific">Kordiimonas pumila</name>
    <dbReference type="NCBI Taxonomy" id="2161677"/>
    <lineage>
        <taxon>Bacteria</taxon>
        <taxon>Pseudomonadati</taxon>
        <taxon>Pseudomonadota</taxon>
        <taxon>Alphaproteobacteria</taxon>
        <taxon>Kordiimonadales</taxon>
        <taxon>Kordiimonadaceae</taxon>
        <taxon>Kordiimonas</taxon>
    </lineage>
</organism>
<feature type="domain" description="HTH cro/C1-type" evidence="2">
    <location>
        <begin position="22"/>
        <end position="72"/>
    </location>
</feature>
<keyword evidence="1" id="KW-0238">DNA-binding</keyword>
<dbReference type="Pfam" id="PF01381">
    <property type="entry name" value="HTH_3"/>
    <property type="match status" value="1"/>
</dbReference>
<accession>A0ABV7D657</accession>
<dbReference type="InterPro" id="IPR014710">
    <property type="entry name" value="RmlC-like_jellyroll"/>
</dbReference>
<dbReference type="Proteomes" id="UP001595444">
    <property type="component" value="Unassembled WGS sequence"/>
</dbReference>
<dbReference type="Gene3D" id="2.60.120.10">
    <property type="entry name" value="Jelly Rolls"/>
    <property type="match status" value="1"/>
</dbReference>
<evidence type="ECO:0000256" key="1">
    <source>
        <dbReference type="ARBA" id="ARBA00023125"/>
    </source>
</evidence>
<dbReference type="SUPFAM" id="SSF47413">
    <property type="entry name" value="lambda repressor-like DNA-binding domains"/>
    <property type="match status" value="1"/>
</dbReference>
<dbReference type="CDD" id="cd00093">
    <property type="entry name" value="HTH_XRE"/>
    <property type="match status" value="1"/>
</dbReference>
<dbReference type="PROSITE" id="PS50943">
    <property type="entry name" value="HTH_CROC1"/>
    <property type="match status" value="1"/>
</dbReference>
<evidence type="ECO:0000313" key="4">
    <source>
        <dbReference type="Proteomes" id="UP001595444"/>
    </source>
</evidence>
<dbReference type="Gene3D" id="1.10.260.40">
    <property type="entry name" value="lambda repressor-like DNA-binding domains"/>
    <property type="match status" value="1"/>
</dbReference>
<dbReference type="PANTHER" id="PTHR46797:SF20">
    <property type="entry name" value="BLR4304 PROTEIN"/>
    <property type="match status" value="1"/>
</dbReference>
<dbReference type="RefSeq" id="WP_194213759.1">
    <property type="nucleotide sequence ID" value="NZ_CP061205.1"/>
</dbReference>
<dbReference type="InterPro" id="IPR011051">
    <property type="entry name" value="RmlC_Cupin_sf"/>
</dbReference>
<protein>
    <submittedName>
        <fullName evidence="3">Helix-turn-helix domain-containing protein</fullName>
    </submittedName>
</protein>
<evidence type="ECO:0000259" key="2">
    <source>
        <dbReference type="PROSITE" id="PS50943"/>
    </source>
</evidence>
<dbReference type="EMBL" id="JBHRSL010000010">
    <property type="protein sequence ID" value="MFC3052581.1"/>
    <property type="molecule type" value="Genomic_DNA"/>
</dbReference>
<reference evidence="4" key="1">
    <citation type="journal article" date="2019" name="Int. J. Syst. Evol. Microbiol.">
        <title>The Global Catalogue of Microorganisms (GCM) 10K type strain sequencing project: providing services to taxonomists for standard genome sequencing and annotation.</title>
        <authorList>
            <consortium name="The Broad Institute Genomics Platform"/>
            <consortium name="The Broad Institute Genome Sequencing Center for Infectious Disease"/>
            <person name="Wu L."/>
            <person name="Ma J."/>
        </authorList>
    </citation>
    <scope>NUCLEOTIDE SEQUENCE [LARGE SCALE GENOMIC DNA]</scope>
    <source>
        <strain evidence="4">KCTC 62164</strain>
    </source>
</reference>
<dbReference type="CDD" id="cd02209">
    <property type="entry name" value="cupin_XRE_C"/>
    <property type="match status" value="1"/>
</dbReference>
<dbReference type="PANTHER" id="PTHR46797">
    <property type="entry name" value="HTH-TYPE TRANSCRIPTIONAL REGULATOR"/>
    <property type="match status" value="1"/>
</dbReference>
<dbReference type="InterPro" id="IPR001387">
    <property type="entry name" value="Cro/C1-type_HTH"/>
</dbReference>
<keyword evidence="4" id="KW-1185">Reference proteome</keyword>
<evidence type="ECO:0000313" key="3">
    <source>
        <dbReference type="EMBL" id="MFC3052581.1"/>
    </source>
</evidence>
<proteinExistence type="predicted"/>
<dbReference type="InterPro" id="IPR050807">
    <property type="entry name" value="TransReg_Diox_bact_type"/>
</dbReference>
<dbReference type="Pfam" id="PF07883">
    <property type="entry name" value="Cupin_2"/>
    <property type="match status" value="1"/>
</dbReference>
<dbReference type="InterPro" id="IPR013096">
    <property type="entry name" value="Cupin_2"/>
</dbReference>